<accession>A0A934NMI3</accession>
<dbReference type="InterPro" id="IPR023393">
    <property type="entry name" value="START-like_dom_sf"/>
</dbReference>
<dbReference type="Proteomes" id="UP000655868">
    <property type="component" value="Unassembled WGS sequence"/>
</dbReference>
<dbReference type="Gene3D" id="3.30.530.20">
    <property type="match status" value="1"/>
</dbReference>
<comment type="caution">
    <text evidence="3">The sequence shown here is derived from an EMBL/GenBank/DDBJ whole genome shotgun (WGS) entry which is preliminary data.</text>
</comment>
<proteinExistence type="inferred from homology"/>
<reference evidence="3" key="1">
    <citation type="submission" date="2020-12" db="EMBL/GenBank/DDBJ databases">
        <title>Antrihabitans popcorni sp. nov. and Antrihabitans auranticaus sp. nov., isolated from a larva cave.</title>
        <authorList>
            <person name="Lee S.D."/>
            <person name="Kim I.S."/>
        </authorList>
    </citation>
    <scope>NUCLEOTIDE SEQUENCE</scope>
    <source>
        <strain evidence="3">YC3-6</strain>
    </source>
</reference>
<protein>
    <submittedName>
        <fullName evidence="3">SRPBCC family protein</fullName>
    </submittedName>
</protein>
<feature type="domain" description="Activator of Hsp90 ATPase homologue 1/2-like C-terminal" evidence="2">
    <location>
        <begin position="35"/>
        <end position="148"/>
    </location>
</feature>
<dbReference type="Pfam" id="PF08327">
    <property type="entry name" value="AHSA1"/>
    <property type="match status" value="1"/>
</dbReference>
<dbReference type="SUPFAM" id="SSF55961">
    <property type="entry name" value="Bet v1-like"/>
    <property type="match status" value="1"/>
</dbReference>
<dbReference type="RefSeq" id="WP_199701938.1">
    <property type="nucleotide sequence ID" value="NZ_JAEMNV010000001.1"/>
</dbReference>
<dbReference type="EMBL" id="JAEMNV010000001">
    <property type="protein sequence ID" value="MBJ8337917.1"/>
    <property type="molecule type" value="Genomic_DNA"/>
</dbReference>
<evidence type="ECO:0000256" key="1">
    <source>
        <dbReference type="ARBA" id="ARBA00006817"/>
    </source>
</evidence>
<dbReference type="InterPro" id="IPR013538">
    <property type="entry name" value="ASHA1/2-like_C"/>
</dbReference>
<evidence type="ECO:0000259" key="2">
    <source>
        <dbReference type="Pfam" id="PF08327"/>
    </source>
</evidence>
<organism evidence="3 4">
    <name type="scientific">Antrihabitans stalagmiti</name>
    <dbReference type="NCBI Taxonomy" id="2799499"/>
    <lineage>
        <taxon>Bacteria</taxon>
        <taxon>Bacillati</taxon>
        <taxon>Actinomycetota</taxon>
        <taxon>Actinomycetes</taxon>
        <taxon>Mycobacteriales</taxon>
        <taxon>Nocardiaceae</taxon>
        <taxon>Antrihabitans</taxon>
    </lineage>
</organism>
<dbReference type="AlphaFoldDB" id="A0A934NMI3"/>
<comment type="similarity">
    <text evidence="1">Belongs to the AHA1 family.</text>
</comment>
<sequence>MIDVTHQISAVQRRVGARTLEAGEARVTVISQVYDATVDDVWDACTNVERIPRWFLPITGDLVQGGRYQLEGNASGTIQTCTPPTGFSATWEYGGDVSWIEVRLSPESSERTRFELEHIAHVGDDIWAQFGPSAVGIGWDLSLLGLAGHLHPGAAVLPSESAEWLATAEGLRFMTLSNQDWYQANVAAGTPEDVAALAAERALAAYTAGEDPA</sequence>
<dbReference type="CDD" id="cd08899">
    <property type="entry name" value="SRPBCC_CalC_Aha1-like_6"/>
    <property type="match status" value="1"/>
</dbReference>
<keyword evidence="4" id="KW-1185">Reference proteome</keyword>
<evidence type="ECO:0000313" key="3">
    <source>
        <dbReference type="EMBL" id="MBJ8337917.1"/>
    </source>
</evidence>
<name>A0A934NMI3_9NOCA</name>
<gene>
    <name evidence="3" type="ORF">JGU71_03365</name>
</gene>
<evidence type="ECO:0000313" key="4">
    <source>
        <dbReference type="Proteomes" id="UP000655868"/>
    </source>
</evidence>